<evidence type="ECO:0008006" key="3">
    <source>
        <dbReference type="Google" id="ProtNLM"/>
    </source>
</evidence>
<dbReference type="Proteomes" id="UP000441336">
    <property type="component" value="Unassembled WGS sequence"/>
</dbReference>
<organism evidence="1 2">
    <name type="scientific">Hymenobacter ginkgonis</name>
    <dbReference type="NCBI Taxonomy" id="2682976"/>
    <lineage>
        <taxon>Bacteria</taxon>
        <taxon>Pseudomonadati</taxon>
        <taxon>Bacteroidota</taxon>
        <taxon>Cytophagia</taxon>
        <taxon>Cytophagales</taxon>
        <taxon>Hymenobacteraceae</taxon>
        <taxon>Hymenobacter</taxon>
    </lineage>
</organism>
<name>A0A7K1TH82_9BACT</name>
<dbReference type="AlphaFoldDB" id="A0A7K1TH82"/>
<gene>
    <name evidence="1" type="ORF">GO988_15610</name>
</gene>
<reference evidence="1 2" key="1">
    <citation type="submission" date="2019-12" db="EMBL/GenBank/DDBJ databases">
        <title>Hymenobacter sp. HMF4947 Genome sequencing and assembly.</title>
        <authorList>
            <person name="Kang H."/>
            <person name="Cha I."/>
            <person name="Kim H."/>
            <person name="Joh K."/>
        </authorList>
    </citation>
    <scope>NUCLEOTIDE SEQUENCE [LARGE SCALE GENOMIC DNA]</scope>
    <source>
        <strain evidence="1 2">HMF4947</strain>
    </source>
</reference>
<proteinExistence type="predicted"/>
<evidence type="ECO:0000313" key="1">
    <source>
        <dbReference type="EMBL" id="MVN77759.1"/>
    </source>
</evidence>
<accession>A0A7K1TH82</accession>
<sequence length="80" mass="8980">MQLEYPVWQKGNASLRLIAGRAFAFECEQSFYSNHPNFTNLSGIYAKTLKLVTYEAPVAATALWNPENNYGALQIAATFF</sequence>
<dbReference type="RefSeq" id="WP_157567088.1">
    <property type="nucleotide sequence ID" value="NZ_WQKZ01000003.1"/>
</dbReference>
<evidence type="ECO:0000313" key="2">
    <source>
        <dbReference type="Proteomes" id="UP000441336"/>
    </source>
</evidence>
<dbReference type="EMBL" id="WQKZ01000003">
    <property type="protein sequence ID" value="MVN77759.1"/>
    <property type="molecule type" value="Genomic_DNA"/>
</dbReference>
<protein>
    <recommendedName>
        <fullName evidence="3">Porin</fullName>
    </recommendedName>
</protein>
<keyword evidence="2" id="KW-1185">Reference proteome</keyword>
<comment type="caution">
    <text evidence="1">The sequence shown here is derived from an EMBL/GenBank/DDBJ whole genome shotgun (WGS) entry which is preliminary data.</text>
</comment>